<dbReference type="AlphaFoldDB" id="A0AAQ0MKR1"/>
<proteinExistence type="predicted"/>
<organism evidence="1 2">
    <name type="scientific">Staphylococcus pseudoxylosus</name>
    <dbReference type="NCBI Taxonomy" id="2282419"/>
    <lineage>
        <taxon>Bacteria</taxon>
        <taxon>Bacillati</taxon>
        <taxon>Bacillota</taxon>
        <taxon>Bacilli</taxon>
        <taxon>Bacillales</taxon>
        <taxon>Staphylococcaceae</taxon>
        <taxon>Staphylococcus</taxon>
    </lineage>
</organism>
<name>A0AAQ0MKR1_9STAP</name>
<dbReference type="Pfam" id="PF07768">
    <property type="entry name" value="PVL_ORF50"/>
    <property type="match status" value="1"/>
</dbReference>
<dbReference type="InterPro" id="IPR011688">
    <property type="entry name" value="PVL_Orf50"/>
</dbReference>
<gene>
    <name evidence="1" type="ORF">D9V42_01510</name>
</gene>
<keyword evidence="2" id="KW-1185">Reference proteome</keyword>
<protein>
    <submittedName>
        <fullName evidence="1">Uncharacterized protein</fullName>
    </submittedName>
</protein>
<dbReference type="Proteomes" id="UP000269505">
    <property type="component" value="Unassembled WGS sequence"/>
</dbReference>
<comment type="caution">
    <text evidence="1">The sequence shown here is derived from an EMBL/GenBank/DDBJ whole genome shotgun (WGS) entry which is preliminary data.</text>
</comment>
<evidence type="ECO:0000313" key="2">
    <source>
        <dbReference type="Proteomes" id="UP000269505"/>
    </source>
</evidence>
<accession>A0AAQ0MKR1</accession>
<evidence type="ECO:0000313" key="1">
    <source>
        <dbReference type="EMBL" id="RMI86499.1"/>
    </source>
</evidence>
<dbReference type="EMBL" id="RCVN01000001">
    <property type="protein sequence ID" value="RMI86499.1"/>
    <property type="molecule type" value="Genomic_DNA"/>
</dbReference>
<reference evidence="1 2" key="1">
    <citation type="submission" date="2018-10" db="EMBL/GenBank/DDBJ databases">
        <title>Staphylococcus pseudoxylosus sp. nov., isolated from bovine mastitis.</title>
        <authorList>
            <person name="Macfadyen A.C."/>
            <person name="Leroy S."/>
            <person name="Harrison E.M."/>
            <person name="Parkhill J."/>
            <person name="Holmes M.A."/>
            <person name="Paterson G.K."/>
        </authorList>
    </citation>
    <scope>NUCLEOTIDE SEQUENCE [LARGE SCALE GENOMIC DNA]</scope>
    <source>
        <strain evidence="1 2">S04009</strain>
    </source>
</reference>
<sequence length="116" mass="13908">MERLCVNGKEYTILGKNLKNMEANGFYRDYLATRLRSGWTLHEACKAPKGTRLEDYREEQKIKQMESQVRRIRAKVKEEKHRDEHPWLYDGTPQVHQRKKYVADLMKNDIFPKVVK</sequence>
<dbReference type="RefSeq" id="WP_122062661.1">
    <property type="nucleotide sequence ID" value="NZ_JAHCSS010000012.1"/>
</dbReference>